<proteinExistence type="inferred from homology"/>
<dbReference type="CDD" id="cd16914">
    <property type="entry name" value="EcfT"/>
    <property type="match status" value="1"/>
</dbReference>
<evidence type="ECO:0000313" key="8">
    <source>
        <dbReference type="EMBL" id="PWQ92638.1"/>
    </source>
</evidence>
<evidence type="ECO:0000256" key="6">
    <source>
        <dbReference type="ARBA" id="ARBA00023136"/>
    </source>
</evidence>
<accession>A0A317C278</accession>
<dbReference type="RefSeq" id="WP_109839455.1">
    <property type="nucleotide sequence ID" value="NZ_QGKM01000079.1"/>
</dbReference>
<dbReference type="PANTHER" id="PTHR34857">
    <property type="entry name" value="SLL0384 PROTEIN"/>
    <property type="match status" value="1"/>
</dbReference>
<comment type="similarity">
    <text evidence="2">Belongs to the CbiQ family.</text>
</comment>
<dbReference type="Pfam" id="PF02361">
    <property type="entry name" value="CbiQ"/>
    <property type="match status" value="1"/>
</dbReference>
<keyword evidence="9" id="KW-1185">Reference proteome</keyword>
<gene>
    <name evidence="8" type="primary">cbiQ</name>
    <name evidence="8" type="ORF">DKW60_20085</name>
</gene>
<evidence type="ECO:0000256" key="2">
    <source>
        <dbReference type="ARBA" id="ARBA00008564"/>
    </source>
</evidence>
<dbReference type="InterPro" id="IPR051611">
    <property type="entry name" value="ECF_transporter_component"/>
</dbReference>
<feature type="transmembrane region" description="Helical" evidence="7">
    <location>
        <begin position="49"/>
        <end position="70"/>
    </location>
</feature>
<dbReference type="Proteomes" id="UP000245539">
    <property type="component" value="Unassembled WGS sequence"/>
</dbReference>
<evidence type="ECO:0000313" key="9">
    <source>
        <dbReference type="Proteomes" id="UP000245539"/>
    </source>
</evidence>
<evidence type="ECO:0000256" key="7">
    <source>
        <dbReference type="SAM" id="Phobius"/>
    </source>
</evidence>
<evidence type="ECO:0000256" key="3">
    <source>
        <dbReference type="ARBA" id="ARBA00022475"/>
    </source>
</evidence>
<keyword evidence="4 7" id="KW-0812">Transmembrane</keyword>
<comment type="caution">
    <text evidence="8">The sequence shown here is derived from an EMBL/GenBank/DDBJ whole genome shotgun (WGS) entry which is preliminary data.</text>
</comment>
<sequence length="262" mass="29772">MPQFLEHSMTSWRGQQVEHKQSIVDQFDPRARVLATVIFALTVVFSKTLWLPFLGLLMAFAFALSASLNFRRTLRRMIAMDMFIVVMVLMLPFTMSGDALFHVFGFAASKQGFIHAIGIALKANAVVLTLLSLVGTLEASTLGHTLARLKVPEKLVHLLLFTVRYLDVISREYKRMRKAMKARAFVPKNNLHTWRSFGYLVGMLLVRSLERSERIFDAMKCRGYCGKLYLFDTMQWQQRDTILLLSMASFAVFAIASGAYVA</sequence>
<protein>
    <submittedName>
        <fullName evidence="8">Cobalt ECF transporter T component CbiQ</fullName>
    </submittedName>
</protein>
<dbReference type="GO" id="GO:0006824">
    <property type="term" value="P:cobalt ion transport"/>
    <property type="evidence" value="ECO:0007669"/>
    <property type="project" value="InterPro"/>
</dbReference>
<dbReference type="EMBL" id="QGKM01000079">
    <property type="protein sequence ID" value="PWQ92638.1"/>
    <property type="molecule type" value="Genomic_DNA"/>
</dbReference>
<name>A0A317C278_9GAMM</name>
<organism evidence="8 9">
    <name type="scientific">Leucothrix pacifica</name>
    <dbReference type="NCBI Taxonomy" id="1247513"/>
    <lineage>
        <taxon>Bacteria</taxon>
        <taxon>Pseudomonadati</taxon>
        <taxon>Pseudomonadota</taxon>
        <taxon>Gammaproteobacteria</taxon>
        <taxon>Thiotrichales</taxon>
        <taxon>Thiotrichaceae</taxon>
        <taxon>Leucothrix</taxon>
    </lineage>
</organism>
<feature type="transmembrane region" description="Helical" evidence="7">
    <location>
        <begin position="242"/>
        <end position="261"/>
    </location>
</feature>
<dbReference type="NCBIfam" id="TIGR02454">
    <property type="entry name" value="ECF_T_CbiQ"/>
    <property type="match status" value="1"/>
</dbReference>
<dbReference type="OrthoDB" id="4533at2"/>
<evidence type="ECO:0000256" key="4">
    <source>
        <dbReference type="ARBA" id="ARBA00022692"/>
    </source>
</evidence>
<feature type="transmembrane region" description="Helical" evidence="7">
    <location>
        <begin position="82"/>
        <end position="107"/>
    </location>
</feature>
<dbReference type="InterPro" id="IPR012809">
    <property type="entry name" value="ECF_CbiQ"/>
</dbReference>
<reference evidence="8 9" key="1">
    <citation type="submission" date="2018-05" db="EMBL/GenBank/DDBJ databases">
        <title>Leucothrix arctica sp. nov., isolated from Arctic seawater.</title>
        <authorList>
            <person name="Choi A."/>
            <person name="Baek K."/>
        </authorList>
    </citation>
    <scope>NUCLEOTIDE SEQUENCE [LARGE SCALE GENOMIC DNA]</scope>
    <source>
        <strain evidence="8 9">JCM 18388</strain>
    </source>
</reference>
<feature type="transmembrane region" description="Helical" evidence="7">
    <location>
        <begin position="113"/>
        <end position="134"/>
    </location>
</feature>
<evidence type="ECO:0000256" key="1">
    <source>
        <dbReference type="ARBA" id="ARBA00004651"/>
    </source>
</evidence>
<dbReference type="AlphaFoldDB" id="A0A317C278"/>
<dbReference type="GO" id="GO:0043190">
    <property type="term" value="C:ATP-binding cassette (ABC) transporter complex"/>
    <property type="evidence" value="ECO:0007669"/>
    <property type="project" value="InterPro"/>
</dbReference>
<keyword evidence="5 7" id="KW-1133">Transmembrane helix</keyword>
<dbReference type="InterPro" id="IPR003339">
    <property type="entry name" value="ABC/ECF_trnsptr_transmembrane"/>
</dbReference>
<keyword evidence="3" id="KW-1003">Cell membrane</keyword>
<dbReference type="PANTHER" id="PTHR34857:SF2">
    <property type="entry name" value="SLL0384 PROTEIN"/>
    <property type="match status" value="1"/>
</dbReference>
<keyword evidence="6 7" id="KW-0472">Membrane</keyword>
<comment type="subcellular location">
    <subcellularLocation>
        <location evidence="1">Cell membrane</location>
        <topology evidence="1">Multi-pass membrane protein</topology>
    </subcellularLocation>
</comment>
<evidence type="ECO:0000256" key="5">
    <source>
        <dbReference type="ARBA" id="ARBA00022989"/>
    </source>
</evidence>